<accession>A0A2P8EBH5</accession>
<dbReference type="InterPro" id="IPR000182">
    <property type="entry name" value="GNAT_dom"/>
</dbReference>
<dbReference type="InterPro" id="IPR016181">
    <property type="entry name" value="Acyl_CoA_acyltransferase"/>
</dbReference>
<feature type="domain" description="N-acetyltransferase" evidence="1">
    <location>
        <begin position="9"/>
        <end position="203"/>
    </location>
</feature>
<gene>
    <name evidence="2" type="ORF">CLV30_102218</name>
</gene>
<dbReference type="SUPFAM" id="SSF55729">
    <property type="entry name" value="Acyl-CoA N-acyltransferases (Nat)"/>
    <property type="match status" value="1"/>
</dbReference>
<dbReference type="RefSeq" id="WP_165358437.1">
    <property type="nucleotide sequence ID" value="NZ_ML142898.1"/>
</dbReference>
<dbReference type="Pfam" id="PF00583">
    <property type="entry name" value="Acetyltransf_1"/>
    <property type="match status" value="1"/>
</dbReference>
<dbReference type="PROSITE" id="PS51186">
    <property type="entry name" value="GNAT"/>
    <property type="match status" value="1"/>
</dbReference>
<name>A0A2P8EBH5_9ACTN</name>
<dbReference type="EMBL" id="PYGE01000002">
    <property type="protein sequence ID" value="PSL06829.1"/>
    <property type="molecule type" value="Genomic_DNA"/>
</dbReference>
<protein>
    <submittedName>
        <fullName evidence="2">Acetyltransferase (GNAT) family protein</fullName>
    </submittedName>
</protein>
<dbReference type="InterPro" id="IPR052523">
    <property type="entry name" value="Trichothecene_AcTrans"/>
</dbReference>
<evidence type="ECO:0000313" key="2">
    <source>
        <dbReference type="EMBL" id="PSL06829.1"/>
    </source>
</evidence>
<evidence type="ECO:0000259" key="1">
    <source>
        <dbReference type="PROSITE" id="PS51186"/>
    </source>
</evidence>
<dbReference type="PANTHER" id="PTHR42791:SF1">
    <property type="entry name" value="N-ACETYLTRANSFERASE DOMAIN-CONTAINING PROTEIN"/>
    <property type="match status" value="1"/>
</dbReference>
<dbReference type="Gene3D" id="3.40.630.30">
    <property type="match status" value="1"/>
</dbReference>
<dbReference type="Proteomes" id="UP000243528">
    <property type="component" value="Unassembled WGS sequence"/>
</dbReference>
<reference evidence="2 3" key="1">
    <citation type="submission" date="2018-03" db="EMBL/GenBank/DDBJ databases">
        <title>Genomic Encyclopedia of Archaeal and Bacterial Type Strains, Phase II (KMG-II): from individual species to whole genera.</title>
        <authorList>
            <person name="Goeker M."/>
        </authorList>
    </citation>
    <scope>NUCLEOTIDE SEQUENCE [LARGE SCALE GENOMIC DNA]</scope>
    <source>
        <strain evidence="2 3">DSM 45211</strain>
    </source>
</reference>
<dbReference type="AlphaFoldDB" id="A0A2P8EBH5"/>
<proteinExistence type="predicted"/>
<sequence length="205" mass="22168">MTSTTRPRIEARQATTAEADTVVAACLEAFADEAVFTWVLPDPEQRRLRADEFFDVPLRAAIDAGNVLVAVTDDGHVAGASVWLDSNGGDAEPSQTQPPAEDDPVANRLVLVAEATAAAHPRTSHLFLSSMAALPAYRGHGVGTAMLTVALHRADRQARPVYLEASTPRSRDLYARFGFRDHGPAIHLPYDGPTLQPMYRPATRD</sequence>
<comment type="caution">
    <text evidence="2">The sequence shown here is derived from an EMBL/GenBank/DDBJ whole genome shotgun (WGS) entry which is preliminary data.</text>
</comment>
<organism evidence="2 3">
    <name type="scientific">Haloactinopolyspora alba</name>
    <dbReference type="NCBI Taxonomy" id="648780"/>
    <lineage>
        <taxon>Bacteria</taxon>
        <taxon>Bacillati</taxon>
        <taxon>Actinomycetota</taxon>
        <taxon>Actinomycetes</taxon>
        <taxon>Jiangellales</taxon>
        <taxon>Jiangellaceae</taxon>
        <taxon>Haloactinopolyspora</taxon>
    </lineage>
</organism>
<dbReference type="GO" id="GO:0016747">
    <property type="term" value="F:acyltransferase activity, transferring groups other than amino-acyl groups"/>
    <property type="evidence" value="ECO:0007669"/>
    <property type="project" value="InterPro"/>
</dbReference>
<keyword evidence="3" id="KW-1185">Reference proteome</keyword>
<dbReference type="PANTHER" id="PTHR42791">
    <property type="entry name" value="GNAT FAMILY ACETYLTRANSFERASE"/>
    <property type="match status" value="1"/>
</dbReference>
<dbReference type="CDD" id="cd04301">
    <property type="entry name" value="NAT_SF"/>
    <property type="match status" value="1"/>
</dbReference>
<keyword evidence="2" id="KW-0808">Transferase</keyword>
<evidence type="ECO:0000313" key="3">
    <source>
        <dbReference type="Proteomes" id="UP000243528"/>
    </source>
</evidence>